<dbReference type="EMBL" id="JAPZBR010000006">
    <property type="protein sequence ID" value="KAJ5349183.1"/>
    <property type="molecule type" value="Genomic_DNA"/>
</dbReference>
<dbReference type="AlphaFoldDB" id="A0A9W9R1X2"/>
<sequence>MLNGARRLRPLRPKSIRNTISRTSAIALSENISQLPAQPLRPSEAQKNDLNLAIAARIAFAGFLQIGEFILSSRPQKSSGLRGYQINPRWYQVLPRHGPRPSYLEEKQERKKPRKC</sequence>
<feature type="region of interest" description="Disordered" evidence="1">
    <location>
        <begin position="96"/>
        <end position="116"/>
    </location>
</feature>
<reference evidence="2" key="2">
    <citation type="journal article" date="2023" name="IMA Fungus">
        <title>Comparative genomic study of the Penicillium genus elucidates a diverse pangenome and 15 lateral gene transfer events.</title>
        <authorList>
            <person name="Petersen C."/>
            <person name="Sorensen T."/>
            <person name="Nielsen M.R."/>
            <person name="Sondergaard T.E."/>
            <person name="Sorensen J.L."/>
            <person name="Fitzpatrick D.A."/>
            <person name="Frisvad J.C."/>
            <person name="Nielsen K.L."/>
        </authorList>
    </citation>
    <scope>NUCLEOTIDE SEQUENCE</scope>
    <source>
        <strain evidence="2">IBT 35675</strain>
    </source>
</reference>
<name>A0A9W9R1X2_PENBR</name>
<reference evidence="2" key="1">
    <citation type="submission" date="2022-12" db="EMBL/GenBank/DDBJ databases">
        <authorList>
            <person name="Petersen C."/>
        </authorList>
    </citation>
    <scope>NUCLEOTIDE SEQUENCE</scope>
    <source>
        <strain evidence="2">IBT 35675</strain>
    </source>
</reference>
<comment type="caution">
    <text evidence="2">The sequence shown here is derived from an EMBL/GenBank/DDBJ whole genome shotgun (WGS) entry which is preliminary data.</text>
</comment>
<organism evidence="2 3">
    <name type="scientific">Penicillium brevicompactum</name>
    <dbReference type="NCBI Taxonomy" id="5074"/>
    <lineage>
        <taxon>Eukaryota</taxon>
        <taxon>Fungi</taxon>
        <taxon>Dikarya</taxon>
        <taxon>Ascomycota</taxon>
        <taxon>Pezizomycotina</taxon>
        <taxon>Eurotiomycetes</taxon>
        <taxon>Eurotiomycetidae</taxon>
        <taxon>Eurotiales</taxon>
        <taxon>Aspergillaceae</taxon>
        <taxon>Penicillium</taxon>
    </lineage>
</organism>
<protein>
    <submittedName>
        <fullName evidence="2">Uncharacterized protein</fullName>
    </submittedName>
</protein>
<evidence type="ECO:0000313" key="3">
    <source>
        <dbReference type="Proteomes" id="UP001148299"/>
    </source>
</evidence>
<evidence type="ECO:0000256" key="1">
    <source>
        <dbReference type="SAM" id="MobiDB-lite"/>
    </source>
</evidence>
<dbReference type="Proteomes" id="UP001148299">
    <property type="component" value="Unassembled WGS sequence"/>
</dbReference>
<proteinExistence type="predicted"/>
<accession>A0A9W9R1X2</accession>
<gene>
    <name evidence="2" type="ORF">N7541_006910</name>
</gene>
<keyword evidence="3" id="KW-1185">Reference proteome</keyword>
<evidence type="ECO:0000313" key="2">
    <source>
        <dbReference type="EMBL" id="KAJ5349183.1"/>
    </source>
</evidence>